<keyword evidence="2" id="KW-1185">Reference proteome</keyword>
<sequence>MHKCFIKKYFFNSYFNSIFCKCTRKSTKKVSNKGKFFAYWGWNWASYSNSDIRFKGENYDFTLQNVKASDTPTKFSFKNYFGITSLTKPQTNARIGYFFKENYTISIGVDHMKYVVNNDQFVDINGNINIGNTKYDGVYNGEEIQLTEDFLRLEHTDGLNYINVQLYRFDDVSSWFGLDSENLQINVTEGVGFGFLYPKTDTTLLEKERHDDFHISGYGLSIGAGLNITFLKHFFIQADLKGGYINMPNVKISTSSLDGASQDFFFLQNNILIGGRFRLF</sequence>
<dbReference type="Proteomes" id="UP001151478">
    <property type="component" value="Unassembled WGS sequence"/>
</dbReference>
<dbReference type="RefSeq" id="WP_274270336.1">
    <property type="nucleotide sequence ID" value="NZ_JAOSLC020000003.1"/>
</dbReference>
<comment type="caution">
    <text evidence="1">The sequence shown here is derived from an EMBL/GenBank/DDBJ whole genome shotgun (WGS) entry which is preliminary data.</text>
</comment>
<reference evidence="1" key="1">
    <citation type="submission" date="2023-02" db="EMBL/GenBank/DDBJ databases">
        <title>Polaribacter ponticola sp. nov., isolated from seawater.</title>
        <authorList>
            <person name="Baek J.H."/>
            <person name="Kim J.M."/>
            <person name="Choi D.G."/>
            <person name="Jeon C.O."/>
        </authorList>
    </citation>
    <scope>NUCLEOTIDE SEQUENCE</scope>
    <source>
        <strain evidence="1">MSW5</strain>
    </source>
</reference>
<protein>
    <recommendedName>
        <fullName evidence="3">Outer membrane protein beta-barrel domain-containing protein</fullName>
    </recommendedName>
</protein>
<proteinExistence type="predicted"/>
<evidence type="ECO:0008006" key="3">
    <source>
        <dbReference type="Google" id="ProtNLM"/>
    </source>
</evidence>
<evidence type="ECO:0000313" key="1">
    <source>
        <dbReference type="EMBL" id="MDD7914435.1"/>
    </source>
</evidence>
<dbReference type="EMBL" id="JAOSLC020000003">
    <property type="protein sequence ID" value="MDD7914435.1"/>
    <property type="molecule type" value="Genomic_DNA"/>
</dbReference>
<gene>
    <name evidence="1" type="ORF">N5A56_008400</name>
</gene>
<evidence type="ECO:0000313" key="2">
    <source>
        <dbReference type="Proteomes" id="UP001151478"/>
    </source>
</evidence>
<accession>A0ABT5S8K5</accession>
<name>A0ABT5S8K5_9FLAO</name>
<organism evidence="1 2">
    <name type="scientific">Polaribacter ponticola</name>
    <dbReference type="NCBI Taxonomy" id="2978475"/>
    <lineage>
        <taxon>Bacteria</taxon>
        <taxon>Pseudomonadati</taxon>
        <taxon>Bacteroidota</taxon>
        <taxon>Flavobacteriia</taxon>
        <taxon>Flavobacteriales</taxon>
        <taxon>Flavobacteriaceae</taxon>
    </lineage>
</organism>